<dbReference type="InterPro" id="IPR000792">
    <property type="entry name" value="Tscrpt_reg_LuxR_C"/>
</dbReference>
<dbReference type="Proteomes" id="UP001595557">
    <property type="component" value="Unassembled WGS sequence"/>
</dbReference>
<proteinExistence type="predicted"/>
<keyword evidence="3" id="KW-1185">Reference proteome</keyword>
<dbReference type="SUPFAM" id="SSF46894">
    <property type="entry name" value="C-terminal effector domain of the bipartite response regulators"/>
    <property type="match status" value="1"/>
</dbReference>
<dbReference type="RefSeq" id="WP_377707299.1">
    <property type="nucleotide sequence ID" value="NZ_JBHRTE010000084.1"/>
</dbReference>
<dbReference type="Gene3D" id="3.40.50.1820">
    <property type="entry name" value="alpha/beta hydrolase"/>
    <property type="match status" value="1"/>
</dbReference>
<dbReference type="SUPFAM" id="SSF53474">
    <property type="entry name" value="alpha/beta-Hydrolases"/>
    <property type="match status" value="1"/>
</dbReference>
<evidence type="ECO:0000313" key="2">
    <source>
        <dbReference type="EMBL" id="MFC3169636.1"/>
    </source>
</evidence>
<dbReference type="InterPro" id="IPR029058">
    <property type="entry name" value="AB_hydrolase_fold"/>
</dbReference>
<protein>
    <submittedName>
        <fullName evidence="2">Alpha/beta hydrolase</fullName>
    </submittedName>
</protein>
<dbReference type="Gene3D" id="1.10.10.10">
    <property type="entry name" value="Winged helix-like DNA-binding domain superfamily/Winged helix DNA-binding domain"/>
    <property type="match status" value="1"/>
</dbReference>
<accession>A0ABV7IIH5</accession>
<dbReference type="InterPro" id="IPR016032">
    <property type="entry name" value="Sig_transdc_resp-reg_C-effctor"/>
</dbReference>
<evidence type="ECO:0000259" key="1">
    <source>
        <dbReference type="SMART" id="SM00421"/>
    </source>
</evidence>
<name>A0ABV7IIH5_9RHOB</name>
<reference evidence="3" key="1">
    <citation type="journal article" date="2019" name="Int. J. Syst. Evol. Microbiol.">
        <title>The Global Catalogue of Microorganisms (GCM) 10K type strain sequencing project: providing services to taxonomists for standard genome sequencing and annotation.</title>
        <authorList>
            <consortium name="The Broad Institute Genomics Platform"/>
            <consortium name="The Broad Institute Genome Sequencing Center for Infectious Disease"/>
            <person name="Wu L."/>
            <person name="Ma J."/>
        </authorList>
    </citation>
    <scope>NUCLEOTIDE SEQUENCE [LARGE SCALE GENOMIC DNA]</scope>
    <source>
        <strain evidence="3">KCTC 52239</strain>
    </source>
</reference>
<sequence>MIKLRRDAYGFLPCPALPCPALRGASVPDRKPKTTLADQHLFLSPQLDHGEDAEHDTDLDLIASTYRSVLDEAAFDDMVSGWERKLSTSNVGTSQTKVSRRLFGQLVIFRDTLDNLDVPATSDPLKLAVSEVPGPAVVISPNGRVATINIAGERAFGVRQGALIDPALIAPASHDDYEALLRASGGHHNAAHAILTILPAASDYGETFLAEAYLIRAASQNQAHIAIRSLEIAWPPRAGDRLQQAFGLTQAECDVAQLFFQSRNLEAIARTRRVSLLTIRTQIKTIMAKMGAPSNIELMRLLAMVASREQVGLTGAAPVWHDPLSRERIILASGGRKIAWTWMGDRHGVPVVMSRGMIMTYLLPADCEARLKEAGICLYLPSRPGYGNSTIDASLDVMEDNLVALREFLDRIVGRPCLGVGQADGVLPLVAEAAANPDRFHGLVAVGYAGGFDIHGLQRLPKIQRVMLQLAGSAPWVAELMAKSGHRMMRQHGLDWYLKRAFRSSPINQVTLRNPNWTSLIRNACEHALKQGHVTFVRELQLTHYPMDAPLQDLAIPLLYLAPLDDPGIDLDACRRLQQLNPKITIEPVSDAAELVLYQRSELVIDRIIASARQKK</sequence>
<dbReference type="SMART" id="SM00421">
    <property type="entry name" value="HTH_LUXR"/>
    <property type="match status" value="1"/>
</dbReference>
<dbReference type="GO" id="GO:0016787">
    <property type="term" value="F:hydrolase activity"/>
    <property type="evidence" value="ECO:0007669"/>
    <property type="project" value="UniProtKB-KW"/>
</dbReference>
<feature type="domain" description="HTH luxR-type" evidence="1">
    <location>
        <begin position="245"/>
        <end position="302"/>
    </location>
</feature>
<gene>
    <name evidence="2" type="ORF">ACFOD7_16430</name>
</gene>
<comment type="caution">
    <text evidence="2">The sequence shown here is derived from an EMBL/GenBank/DDBJ whole genome shotgun (WGS) entry which is preliminary data.</text>
</comment>
<dbReference type="InterPro" id="IPR036388">
    <property type="entry name" value="WH-like_DNA-bd_sf"/>
</dbReference>
<organism evidence="2 3">
    <name type="scientific">Paracoccus fontiphilus</name>
    <dbReference type="NCBI Taxonomy" id="1815556"/>
    <lineage>
        <taxon>Bacteria</taxon>
        <taxon>Pseudomonadati</taxon>
        <taxon>Pseudomonadota</taxon>
        <taxon>Alphaproteobacteria</taxon>
        <taxon>Rhodobacterales</taxon>
        <taxon>Paracoccaceae</taxon>
        <taxon>Paracoccus</taxon>
    </lineage>
</organism>
<keyword evidence="2" id="KW-0378">Hydrolase</keyword>
<evidence type="ECO:0000313" key="3">
    <source>
        <dbReference type="Proteomes" id="UP001595557"/>
    </source>
</evidence>
<dbReference type="EMBL" id="JBHRTE010000084">
    <property type="protein sequence ID" value="MFC3169636.1"/>
    <property type="molecule type" value="Genomic_DNA"/>
</dbReference>